<dbReference type="Proteomes" id="UP001206895">
    <property type="component" value="Unassembled WGS sequence"/>
</dbReference>
<evidence type="ECO:0000313" key="2">
    <source>
        <dbReference type="Proteomes" id="UP001206895"/>
    </source>
</evidence>
<comment type="caution">
    <text evidence="1">The sequence shown here is derived from an EMBL/GenBank/DDBJ whole genome shotgun (WGS) entry which is preliminary data.</text>
</comment>
<organism evidence="1 2">
    <name type="scientific">Williamsia maris</name>
    <dbReference type="NCBI Taxonomy" id="72806"/>
    <lineage>
        <taxon>Bacteria</taxon>
        <taxon>Bacillati</taxon>
        <taxon>Actinomycetota</taxon>
        <taxon>Actinomycetes</taxon>
        <taxon>Mycobacteriales</taxon>
        <taxon>Nocardiaceae</taxon>
        <taxon>Williamsia</taxon>
    </lineage>
</organism>
<name>A0ABT1HBJ6_9NOCA</name>
<dbReference type="SUPFAM" id="SSF55961">
    <property type="entry name" value="Bet v1-like"/>
    <property type="match status" value="1"/>
</dbReference>
<evidence type="ECO:0000313" key="1">
    <source>
        <dbReference type="EMBL" id="MCP2175632.1"/>
    </source>
</evidence>
<proteinExistence type="predicted"/>
<sequence>MPTTSAATVVDGVAGRLCVTVGLMHYRLRRSVATMTLATVFGVWLLRCLKTFVFAVLRDDHDATVPDPPSGDLARRRVMQVSDSIDVARSPGDLYAMVSDPTRMGEWSPENRGARILDPAADGEAFVGMRFQGRNLRNGARWVTLCTVTAADPAERFAFRVHAIGVKKPRLQAPNASWEYRFDPLPDGGTRITEEWTDDRTRWPRPAVEVFDRIVTRGTTFPEFQRRNIATTLAALKKAAES</sequence>
<dbReference type="Gene3D" id="3.30.530.20">
    <property type="match status" value="1"/>
</dbReference>
<reference evidence="1 2" key="1">
    <citation type="submission" date="2022-06" db="EMBL/GenBank/DDBJ databases">
        <title>Genomic Encyclopedia of Archaeal and Bacterial Type Strains, Phase II (KMG-II): from individual species to whole genera.</title>
        <authorList>
            <person name="Goeker M."/>
        </authorList>
    </citation>
    <scope>NUCLEOTIDE SEQUENCE [LARGE SCALE GENOMIC DNA]</scope>
    <source>
        <strain evidence="1 2">DSM 44693</strain>
    </source>
</reference>
<dbReference type="Pfam" id="PF10604">
    <property type="entry name" value="Polyketide_cyc2"/>
    <property type="match status" value="1"/>
</dbReference>
<keyword evidence="2" id="KW-1185">Reference proteome</keyword>
<gene>
    <name evidence="1" type="ORF">LX13_001451</name>
</gene>
<protein>
    <submittedName>
        <fullName evidence="1">Polyketide cyclase / dehydrase and lipid transport</fullName>
    </submittedName>
</protein>
<dbReference type="EMBL" id="JAMTCJ010000002">
    <property type="protein sequence ID" value="MCP2175632.1"/>
    <property type="molecule type" value="Genomic_DNA"/>
</dbReference>
<dbReference type="InterPro" id="IPR023393">
    <property type="entry name" value="START-like_dom_sf"/>
</dbReference>
<accession>A0ABT1HBJ6</accession>
<dbReference type="InterPro" id="IPR019587">
    <property type="entry name" value="Polyketide_cyclase/dehydratase"/>
</dbReference>
<dbReference type="CDD" id="cd07812">
    <property type="entry name" value="SRPBCC"/>
    <property type="match status" value="1"/>
</dbReference>